<gene>
    <name evidence="1" type="ORF">EMCG_05256</name>
</gene>
<sequence length="51" mass="6179">MKFITLAKTQINNIHLYFKKFYISIMKLKMLDIELLNSVIFNIFYFTLSNI</sequence>
<organism evidence="1 2">
    <name type="scientific">[Emmonsia] crescens</name>
    <dbReference type="NCBI Taxonomy" id="73230"/>
    <lineage>
        <taxon>Eukaryota</taxon>
        <taxon>Fungi</taxon>
        <taxon>Dikarya</taxon>
        <taxon>Ascomycota</taxon>
        <taxon>Pezizomycotina</taxon>
        <taxon>Eurotiomycetes</taxon>
        <taxon>Eurotiomycetidae</taxon>
        <taxon>Onygenales</taxon>
        <taxon>Ajellomycetaceae</taxon>
        <taxon>Emergomyces</taxon>
    </lineage>
</organism>
<protein>
    <submittedName>
        <fullName evidence="1">Uncharacterized protein</fullName>
    </submittedName>
</protein>
<evidence type="ECO:0000313" key="2">
    <source>
        <dbReference type="Proteomes" id="UP000034164"/>
    </source>
</evidence>
<dbReference type="EMBL" id="LCZI01001621">
    <property type="protein sequence ID" value="KKZ59930.1"/>
    <property type="molecule type" value="Genomic_DNA"/>
</dbReference>
<accession>A0A0G2HQK8</accession>
<name>A0A0G2HQK8_9EURO</name>
<dbReference type="VEuPathDB" id="FungiDB:EMCG_05256"/>
<dbReference type="AlphaFoldDB" id="A0A0G2HQK8"/>
<comment type="caution">
    <text evidence="1">The sequence shown here is derived from an EMBL/GenBank/DDBJ whole genome shotgun (WGS) entry which is preliminary data.</text>
</comment>
<dbReference type="OrthoDB" id="4190186at2759"/>
<evidence type="ECO:0000313" key="1">
    <source>
        <dbReference type="EMBL" id="KKZ59930.1"/>
    </source>
</evidence>
<proteinExistence type="predicted"/>
<reference evidence="2" key="1">
    <citation type="journal article" date="2015" name="PLoS Genet.">
        <title>The dynamic genome and transcriptome of the human fungal pathogen Blastomyces and close relative Emmonsia.</title>
        <authorList>
            <person name="Munoz J.F."/>
            <person name="Gauthier G.M."/>
            <person name="Desjardins C.A."/>
            <person name="Gallo J.E."/>
            <person name="Holder J."/>
            <person name="Sullivan T.D."/>
            <person name="Marty A.J."/>
            <person name="Carmen J.C."/>
            <person name="Chen Z."/>
            <person name="Ding L."/>
            <person name="Gujja S."/>
            <person name="Magrini V."/>
            <person name="Misas E."/>
            <person name="Mitreva M."/>
            <person name="Priest M."/>
            <person name="Saif S."/>
            <person name="Whiston E.A."/>
            <person name="Young S."/>
            <person name="Zeng Q."/>
            <person name="Goldman W.E."/>
            <person name="Mardis E.R."/>
            <person name="Taylor J.W."/>
            <person name="McEwen J.G."/>
            <person name="Clay O.K."/>
            <person name="Klein B.S."/>
            <person name="Cuomo C.A."/>
        </authorList>
    </citation>
    <scope>NUCLEOTIDE SEQUENCE [LARGE SCALE GENOMIC DNA]</scope>
    <source>
        <strain evidence="2">UAMH 3008</strain>
    </source>
</reference>
<dbReference type="Proteomes" id="UP000034164">
    <property type="component" value="Unassembled WGS sequence"/>
</dbReference>